<gene>
    <name evidence="1" type="ORF">B0188_04850</name>
</gene>
<comment type="caution">
    <text evidence="1">The sequence shown here is derived from an EMBL/GenBank/DDBJ whole genome shotgun (WGS) entry which is preliminary data.</text>
</comment>
<sequence length="62" mass="7095">MIKYTELLDEKGKLTFSQLDDSAKLLAEDQYVNSLIQQHQKDSSLLNSIQKSYLHNSGSQNH</sequence>
<keyword evidence="2" id="KW-1185">Reference proteome</keyword>
<dbReference type="EMBL" id="MUYB01000017">
    <property type="protein sequence ID" value="OOS04709.1"/>
    <property type="molecule type" value="Genomic_DNA"/>
</dbReference>
<accession>A0A1T0B473</accession>
<protein>
    <submittedName>
        <fullName evidence="1">Uncharacterized protein</fullName>
    </submittedName>
</protein>
<proteinExistence type="predicted"/>
<evidence type="ECO:0000313" key="2">
    <source>
        <dbReference type="Proteomes" id="UP000190023"/>
    </source>
</evidence>
<dbReference type="AlphaFoldDB" id="A0A1T0B473"/>
<reference evidence="1 2" key="1">
    <citation type="submission" date="2017-02" db="EMBL/GenBank/DDBJ databases">
        <title>Draft genome sequence of Haemophilus felis CCUG 31170 type strain.</title>
        <authorList>
            <person name="Engstrom-Jakobsson H."/>
            <person name="Salva-Serra F."/>
            <person name="Thorell K."/>
            <person name="Gonzales-Siles L."/>
            <person name="Karlsson R."/>
            <person name="Boulund F."/>
            <person name="Engstrand L."/>
            <person name="Kristiansson E."/>
            <person name="Moore E."/>
        </authorList>
    </citation>
    <scope>NUCLEOTIDE SEQUENCE [LARGE SCALE GENOMIC DNA]</scope>
    <source>
        <strain evidence="1 2">CCUG 31170</strain>
    </source>
</reference>
<name>A0A1T0B473_9PAST</name>
<dbReference type="Proteomes" id="UP000190023">
    <property type="component" value="Unassembled WGS sequence"/>
</dbReference>
<organism evidence="1 2">
    <name type="scientific">[Haemophilus] felis</name>
    <dbReference type="NCBI Taxonomy" id="123822"/>
    <lineage>
        <taxon>Bacteria</taxon>
        <taxon>Pseudomonadati</taxon>
        <taxon>Pseudomonadota</taxon>
        <taxon>Gammaproteobacteria</taxon>
        <taxon>Pasteurellales</taxon>
        <taxon>Pasteurellaceae</taxon>
    </lineage>
</organism>
<evidence type="ECO:0000313" key="1">
    <source>
        <dbReference type="EMBL" id="OOS04709.1"/>
    </source>
</evidence>